<keyword evidence="2" id="KW-0472">Membrane</keyword>
<evidence type="ECO:0000313" key="3">
    <source>
        <dbReference type="EMBL" id="MBO0906256.1"/>
    </source>
</evidence>
<gene>
    <name evidence="3" type="ORF">J1C47_21610</name>
</gene>
<name>A0ABS3J9A3_9HYPH</name>
<evidence type="ECO:0000256" key="1">
    <source>
        <dbReference type="SAM" id="MobiDB-lite"/>
    </source>
</evidence>
<keyword evidence="2" id="KW-0812">Transmembrane</keyword>
<evidence type="ECO:0000313" key="4">
    <source>
        <dbReference type="Proteomes" id="UP000664288"/>
    </source>
</evidence>
<reference evidence="3 4" key="1">
    <citation type="submission" date="2021-03" db="EMBL/GenBank/DDBJ databases">
        <title>Whole genome sequence of Jiella sp. MQZ13P-4.</title>
        <authorList>
            <person name="Tuo L."/>
        </authorList>
    </citation>
    <scope>NUCLEOTIDE SEQUENCE [LARGE SCALE GENOMIC DNA]</scope>
    <source>
        <strain evidence="3 4">MQZ13P-4</strain>
    </source>
</reference>
<protein>
    <submittedName>
        <fullName evidence="3">Uncharacterized protein</fullName>
    </submittedName>
</protein>
<organism evidence="3 4">
    <name type="scientific">Jiella sonneratiae</name>
    <dbReference type="NCBI Taxonomy" id="2816856"/>
    <lineage>
        <taxon>Bacteria</taxon>
        <taxon>Pseudomonadati</taxon>
        <taxon>Pseudomonadota</taxon>
        <taxon>Alphaproteobacteria</taxon>
        <taxon>Hyphomicrobiales</taxon>
        <taxon>Aurantimonadaceae</taxon>
        <taxon>Jiella</taxon>
    </lineage>
</organism>
<feature type="transmembrane region" description="Helical" evidence="2">
    <location>
        <begin position="28"/>
        <end position="58"/>
    </location>
</feature>
<evidence type="ECO:0000256" key="2">
    <source>
        <dbReference type="SAM" id="Phobius"/>
    </source>
</evidence>
<keyword evidence="4" id="KW-1185">Reference proteome</keyword>
<sequence>MYLDEKNSWTPIEPERPRRSLTDREEKMLLWSIAAFVVTLVIAPIGGATVIEAFLAVLGL</sequence>
<dbReference type="RefSeq" id="WP_207352885.1">
    <property type="nucleotide sequence ID" value="NZ_JAFMPY010000035.1"/>
</dbReference>
<comment type="caution">
    <text evidence="3">The sequence shown here is derived from an EMBL/GenBank/DDBJ whole genome shotgun (WGS) entry which is preliminary data.</text>
</comment>
<proteinExistence type="predicted"/>
<accession>A0ABS3J9A3</accession>
<dbReference type="EMBL" id="JAFMPY010000035">
    <property type="protein sequence ID" value="MBO0906256.1"/>
    <property type="molecule type" value="Genomic_DNA"/>
</dbReference>
<keyword evidence="2" id="KW-1133">Transmembrane helix</keyword>
<feature type="region of interest" description="Disordered" evidence="1">
    <location>
        <begin position="1"/>
        <end position="20"/>
    </location>
</feature>
<dbReference type="Proteomes" id="UP000664288">
    <property type="component" value="Unassembled WGS sequence"/>
</dbReference>